<dbReference type="Pfam" id="PF01643">
    <property type="entry name" value="Acyl-ACP_TE"/>
    <property type="match status" value="1"/>
</dbReference>
<dbReference type="GO" id="GO:0016297">
    <property type="term" value="F:fatty acyl-[ACP] hydrolase activity"/>
    <property type="evidence" value="ECO:0000318"/>
    <property type="project" value="GO_Central"/>
</dbReference>
<evidence type="ECO:0000259" key="13">
    <source>
        <dbReference type="Pfam" id="PF20791"/>
    </source>
</evidence>
<dbReference type="InterPro" id="IPR049427">
    <property type="entry name" value="Acyl-ACP_TE_C"/>
</dbReference>
<evidence type="ECO:0000256" key="7">
    <source>
        <dbReference type="ARBA" id="ARBA00022832"/>
    </source>
</evidence>
<accession>A0A2C9UJW0</accession>
<keyword evidence="6 11" id="KW-0378">Hydrolase</keyword>
<keyword evidence="9 11" id="KW-0443">Lipid metabolism</keyword>
<comment type="subcellular location">
    <subcellularLocation>
        <location evidence="1 11">Plastid</location>
        <location evidence="1 11">Chloroplast</location>
    </subcellularLocation>
</comment>
<dbReference type="InterPro" id="IPR029069">
    <property type="entry name" value="HotDog_dom_sf"/>
</dbReference>
<dbReference type="PANTHER" id="PTHR31727:SF5">
    <property type="entry name" value="ACYL-[ACYL-CARRIER-PROTEIN] HYDROLASE"/>
    <property type="match status" value="1"/>
</dbReference>
<feature type="domain" description="Acyl-ACP thioesterase-like C-terminal" evidence="13">
    <location>
        <begin position="269"/>
        <end position="374"/>
    </location>
</feature>
<evidence type="ECO:0000256" key="3">
    <source>
        <dbReference type="ARBA" id="ARBA00022516"/>
    </source>
</evidence>
<reference evidence="14" key="1">
    <citation type="submission" date="2016-02" db="EMBL/GenBank/DDBJ databases">
        <title>WGS assembly of Manihot esculenta.</title>
        <authorList>
            <person name="Bredeson J.V."/>
            <person name="Prochnik S.E."/>
            <person name="Lyons J.B."/>
            <person name="Schmutz J."/>
            <person name="Grimwood J."/>
            <person name="Vrebalov J."/>
            <person name="Bart R.S."/>
            <person name="Amuge T."/>
            <person name="Ferguson M.E."/>
            <person name="Green R."/>
            <person name="Putnam N."/>
            <person name="Stites J."/>
            <person name="Rounsley S."/>
            <person name="Rokhsar D.S."/>
        </authorList>
    </citation>
    <scope>NUCLEOTIDE SEQUENCE [LARGE SCALE GENOMIC DNA]</scope>
    <source>
        <tissue evidence="14">Leaf</tissue>
    </source>
</reference>
<evidence type="ECO:0000256" key="8">
    <source>
        <dbReference type="ARBA" id="ARBA00022946"/>
    </source>
</evidence>
<dbReference type="InterPro" id="IPR002864">
    <property type="entry name" value="Acyl-ACP_thioesterase_NHD"/>
</dbReference>
<protein>
    <recommendedName>
        <fullName evidence="11">Acyl-[acyl-carrier-protein] hydrolase</fullName>
        <ecNumber evidence="11">3.1.2.-</ecNumber>
    </recommendedName>
</protein>
<evidence type="ECO:0000313" key="14">
    <source>
        <dbReference type="EMBL" id="OAY30662.1"/>
    </source>
</evidence>
<dbReference type="GO" id="GO:0009507">
    <property type="term" value="C:chloroplast"/>
    <property type="evidence" value="ECO:0007669"/>
    <property type="project" value="UniProtKB-SubCell"/>
</dbReference>
<dbReference type="SUPFAM" id="SSF54637">
    <property type="entry name" value="Thioesterase/thiol ester dehydrase-isomerase"/>
    <property type="match status" value="2"/>
</dbReference>
<keyword evidence="8" id="KW-0809">Transit peptide</keyword>
<organism evidence="14">
    <name type="scientific">Manihot esculenta</name>
    <name type="common">Cassava</name>
    <name type="synonym">Jatropha manihot</name>
    <dbReference type="NCBI Taxonomy" id="3983"/>
    <lineage>
        <taxon>Eukaryota</taxon>
        <taxon>Viridiplantae</taxon>
        <taxon>Streptophyta</taxon>
        <taxon>Embryophyta</taxon>
        <taxon>Tracheophyta</taxon>
        <taxon>Spermatophyta</taxon>
        <taxon>Magnoliopsida</taxon>
        <taxon>eudicotyledons</taxon>
        <taxon>Gunneridae</taxon>
        <taxon>Pentapetalae</taxon>
        <taxon>rosids</taxon>
        <taxon>fabids</taxon>
        <taxon>Malpighiales</taxon>
        <taxon>Euphorbiaceae</taxon>
        <taxon>Crotonoideae</taxon>
        <taxon>Manihoteae</taxon>
        <taxon>Manihot</taxon>
    </lineage>
</organism>
<dbReference type="PANTHER" id="PTHR31727">
    <property type="entry name" value="OLEOYL-ACYL CARRIER PROTEIN THIOESTERASE 1, CHLOROPLASTIC"/>
    <property type="match status" value="1"/>
</dbReference>
<dbReference type="Pfam" id="PF20791">
    <property type="entry name" value="Acyl-ACP_TE_C"/>
    <property type="match status" value="1"/>
</dbReference>
<dbReference type="EMBL" id="CM004400">
    <property type="protein sequence ID" value="OAY30662.1"/>
    <property type="molecule type" value="Genomic_DNA"/>
</dbReference>
<dbReference type="EC" id="3.1.2.-" evidence="11"/>
<evidence type="ECO:0000256" key="2">
    <source>
        <dbReference type="ARBA" id="ARBA00006500"/>
    </source>
</evidence>
<keyword evidence="3 11" id="KW-0444">Lipid biosynthesis</keyword>
<sequence>MTLMAAMSSVKSYFPGNFHKAEESNVMVAKAGNSQSSLSLIAQKIPRCSVRASAGNPQSVDIINGKKVNGVHVAETPDVRKMNMDDNIVDGQPLHTCLLGRFLEERLIYRQTFVIRSYEIGPDKTATMETLMNFLQETALNHVTSSGLAGNGFGATRQMSLRKLIWVVTRIHIQVERYSCWGDVVEIDTWVDADGKNAMRRDWIIRDYNTQEIITRATSTWVIMNRETRKLTKIPEQVRQEVEPFYTNRIAISRENNDVVKISKLTDETAERIQSGLAPRWSDMDANLHVNNVKYIGWILESVPINVLEDYNLISMTLEYRRECRQSNLLESLTTTTADLNNNSCNREAEVEYTHLLRMQNDKAEIVRARTEWQSKNNVIFN</sequence>
<dbReference type="CDD" id="cd00586">
    <property type="entry name" value="4HBT"/>
    <property type="match status" value="1"/>
</dbReference>
<comment type="similarity">
    <text evidence="2 11">Belongs to the acyl-ACP thioesterase family.</text>
</comment>
<dbReference type="AlphaFoldDB" id="A0A2C9UJW0"/>
<evidence type="ECO:0000256" key="5">
    <source>
        <dbReference type="ARBA" id="ARBA00022640"/>
    </source>
</evidence>
<gene>
    <name evidence="14" type="ORF">MANES_14G049100</name>
</gene>
<dbReference type="FunFam" id="3.10.129.10:FF:000014">
    <property type="entry name" value="Acyl-[acyl-carrier-protein] hydrolase"/>
    <property type="match status" value="1"/>
</dbReference>
<evidence type="ECO:0000256" key="11">
    <source>
        <dbReference type="RuleBase" id="RU363096"/>
    </source>
</evidence>
<evidence type="ECO:0000256" key="9">
    <source>
        <dbReference type="ARBA" id="ARBA00023098"/>
    </source>
</evidence>
<evidence type="ECO:0000256" key="10">
    <source>
        <dbReference type="ARBA" id="ARBA00023160"/>
    </source>
</evidence>
<comment type="function">
    <text evidence="11">Plays an essential role in chain termination during de novo fatty acid synthesis.</text>
</comment>
<dbReference type="InterPro" id="IPR045023">
    <property type="entry name" value="FATA/B"/>
</dbReference>
<name>A0A2C9UJW0_MANES</name>
<evidence type="ECO:0000256" key="4">
    <source>
        <dbReference type="ARBA" id="ARBA00022528"/>
    </source>
</evidence>
<dbReference type="STRING" id="3983.A0A2C9UJW0"/>
<feature type="domain" description="Acyl-ACP thioesterase N-terminal hotdog" evidence="12">
    <location>
        <begin position="108"/>
        <end position="241"/>
    </location>
</feature>
<dbReference type="Gene3D" id="3.10.129.10">
    <property type="entry name" value="Hotdog Thioesterase"/>
    <property type="match status" value="1"/>
</dbReference>
<proteinExistence type="inferred from homology"/>
<dbReference type="GO" id="GO:0000036">
    <property type="term" value="F:acyl carrier activity"/>
    <property type="evidence" value="ECO:0000318"/>
    <property type="project" value="GO_Central"/>
</dbReference>
<keyword evidence="7 11" id="KW-0276">Fatty acid metabolism</keyword>
<keyword evidence="4 11" id="KW-0150">Chloroplast</keyword>
<evidence type="ECO:0000256" key="6">
    <source>
        <dbReference type="ARBA" id="ARBA00022801"/>
    </source>
</evidence>
<evidence type="ECO:0000259" key="12">
    <source>
        <dbReference type="Pfam" id="PF01643"/>
    </source>
</evidence>
<evidence type="ECO:0000256" key="1">
    <source>
        <dbReference type="ARBA" id="ARBA00004229"/>
    </source>
</evidence>
<keyword evidence="10 11" id="KW-0275">Fatty acid biosynthesis</keyword>
<keyword evidence="5 11" id="KW-0934">Plastid</keyword>